<evidence type="ECO:0000313" key="2">
    <source>
        <dbReference type="Proteomes" id="UP001153620"/>
    </source>
</evidence>
<dbReference type="AlphaFoldDB" id="A0A9N9RSI1"/>
<evidence type="ECO:0000313" key="1">
    <source>
        <dbReference type="EMBL" id="CAG9802818.1"/>
    </source>
</evidence>
<reference evidence="1" key="1">
    <citation type="submission" date="2022-01" db="EMBL/GenBank/DDBJ databases">
        <authorList>
            <person name="King R."/>
        </authorList>
    </citation>
    <scope>NUCLEOTIDE SEQUENCE</scope>
</reference>
<protein>
    <submittedName>
        <fullName evidence="1">Uncharacterized protein</fullName>
    </submittedName>
</protein>
<accession>A0A9N9RSI1</accession>
<dbReference type="EMBL" id="OU895878">
    <property type="protein sequence ID" value="CAG9802818.1"/>
    <property type="molecule type" value="Genomic_DNA"/>
</dbReference>
<name>A0A9N9RSI1_9DIPT</name>
<reference evidence="1" key="2">
    <citation type="submission" date="2022-10" db="EMBL/GenBank/DDBJ databases">
        <authorList>
            <consortium name="ENA_rothamsted_submissions"/>
            <consortium name="culmorum"/>
            <person name="King R."/>
        </authorList>
    </citation>
    <scope>NUCLEOTIDE SEQUENCE</scope>
</reference>
<sequence length="64" mass="7313">MVLSFGIIIVFCLGKVITFSFWLNQFNFFLIFLTFSASYIDSSSKRIPPLDSLKYRESTSNSSS</sequence>
<proteinExistence type="predicted"/>
<gene>
    <name evidence="1" type="ORF">CHIRRI_LOCUS5723</name>
</gene>
<keyword evidence="2" id="KW-1185">Reference proteome</keyword>
<dbReference type="Proteomes" id="UP001153620">
    <property type="component" value="Chromosome 2"/>
</dbReference>
<organism evidence="1 2">
    <name type="scientific">Chironomus riparius</name>
    <dbReference type="NCBI Taxonomy" id="315576"/>
    <lineage>
        <taxon>Eukaryota</taxon>
        <taxon>Metazoa</taxon>
        <taxon>Ecdysozoa</taxon>
        <taxon>Arthropoda</taxon>
        <taxon>Hexapoda</taxon>
        <taxon>Insecta</taxon>
        <taxon>Pterygota</taxon>
        <taxon>Neoptera</taxon>
        <taxon>Endopterygota</taxon>
        <taxon>Diptera</taxon>
        <taxon>Nematocera</taxon>
        <taxon>Chironomoidea</taxon>
        <taxon>Chironomidae</taxon>
        <taxon>Chironominae</taxon>
        <taxon>Chironomus</taxon>
    </lineage>
</organism>